<sequence>MEGKAGRICQINWLPLVFGRNRDSDSAYCNLASSSRCDFTCARIQKDKILELDRAQSIISGYLSFAKPQAEHVEEVDFTQQVEEIATVEIKDQGIGMTPQEIERLGTPCYSMKRSGTGLGLMVSYRIIESFHGKIKVVSKKGKGTQFFIRLPVEKGPVLA</sequence>
<dbReference type="Gene3D" id="3.30.565.10">
    <property type="entry name" value="Histidine kinase-like ATPase, C-terminal domain"/>
    <property type="match status" value="1"/>
</dbReference>
<gene>
    <name evidence="9" type="ORF">skT53_20900</name>
</gene>
<evidence type="ECO:0000256" key="2">
    <source>
        <dbReference type="ARBA" id="ARBA00012438"/>
    </source>
</evidence>
<dbReference type="GO" id="GO:0005524">
    <property type="term" value="F:ATP binding"/>
    <property type="evidence" value="ECO:0007669"/>
    <property type="project" value="UniProtKB-KW"/>
</dbReference>
<organism evidence="9 10">
    <name type="scientific">Effusibacillus dendaii</name>
    <dbReference type="NCBI Taxonomy" id="2743772"/>
    <lineage>
        <taxon>Bacteria</taxon>
        <taxon>Bacillati</taxon>
        <taxon>Bacillota</taxon>
        <taxon>Bacilli</taxon>
        <taxon>Bacillales</taxon>
        <taxon>Alicyclobacillaceae</taxon>
        <taxon>Effusibacillus</taxon>
    </lineage>
</organism>
<name>A0A7I8DAI2_9BACL</name>
<dbReference type="InterPro" id="IPR036890">
    <property type="entry name" value="HATPase_C_sf"/>
</dbReference>
<evidence type="ECO:0000313" key="9">
    <source>
        <dbReference type="EMBL" id="BCJ87105.1"/>
    </source>
</evidence>
<evidence type="ECO:0000256" key="5">
    <source>
        <dbReference type="ARBA" id="ARBA00022777"/>
    </source>
</evidence>
<evidence type="ECO:0000256" key="3">
    <source>
        <dbReference type="ARBA" id="ARBA00022679"/>
    </source>
</evidence>
<keyword evidence="7" id="KW-0902">Two-component regulatory system</keyword>
<dbReference type="InterPro" id="IPR004358">
    <property type="entry name" value="Sig_transdc_His_kin-like_C"/>
</dbReference>
<dbReference type="PRINTS" id="PR00344">
    <property type="entry name" value="BCTRLSENSOR"/>
</dbReference>
<dbReference type="GO" id="GO:0000160">
    <property type="term" value="P:phosphorelay signal transduction system"/>
    <property type="evidence" value="ECO:0007669"/>
    <property type="project" value="UniProtKB-KW"/>
</dbReference>
<reference evidence="9 10" key="1">
    <citation type="submission" date="2020-08" db="EMBL/GenBank/DDBJ databases">
        <title>Complete Genome Sequence of Effusibacillus dendaii Strain skT53, Isolated from Farmland soil.</title>
        <authorList>
            <person name="Konishi T."/>
            <person name="Kawasaki H."/>
        </authorList>
    </citation>
    <scope>NUCLEOTIDE SEQUENCE [LARGE SCALE GENOMIC DNA]</scope>
    <source>
        <strain evidence="10">skT53</strain>
    </source>
</reference>
<dbReference type="EC" id="2.7.13.3" evidence="2"/>
<keyword evidence="4" id="KW-0547">Nucleotide-binding</keyword>
<comment type="catalytic activity">
    <reaction evidence="1">
        <text>ATP + protein L-histidine = ADP + protein N-phospho-L-histidine.</text>
        <dbReference type="EC" id="2.7.13.3"/>
    </reaction>
</comment>
<evidence type="ECO:0000256" key="6">
    <source>
        <dbReference type="ARBA" id="ARBA00022840"/>
    </source>
</evidence>
<dbReference type="EMBL" id="AP023366">
    <property type="protein sequence ID" value="BCJ87105.1"/>
    <property type="molecule type" value="Genomic_DNA"/>
</dbReference>
<keyword evidence="5" id="KW-0418">Kinase</keyword>
<evidence type="ECO:0000313" key="10">
    <source>
        <dbReference type="Proteomes" id="UP000593802"/>
    </source>
</evidence>
<dbReference type="SUPFAM" id="SSF55874">
    <property type="entry name" value="ATPase domain of HSP90 chaperone/DNA topoisomerase II/histidine kinase"/>
    <property type="match status" value="1"/>
</dbReference>
<dbReference type="AlphaFoldDB" id="A0A7I8DAI2"/>
<accession>A0A7I8DAI2</accession>
<dbReference type="SMART" id="SM00387">
    <property type="entry name" value="HATPase_c"/>
    <property type="match status" value="1"/>
</dbReference>
<dbReference type="PANTHER" id="PTHR43065">
    <property type="entry name" value="SENSOR HISTIDINE KINASE"/>
    <property type="match status" value="1"/>
</dbReference>
<evidence type="ECO:0000256" key="4">
    <source>
        <dbReference type="ARBA" id="ARBA00022741"/>
    </source>
</evidence>
<feature type="domain" description="Histidine kinase" evidence="8">
    <location>
        <begin position="88"/>
        <end position="155"/>
    </location>
</feature>
<keyword evidence="6" id="KW-0067">ATP-binding</keyword>
<dbReference type="PROSITE" id="PS50109">
    <property type="entry name" value="HIS_KIN"/>
    <property type="match status" value="1"/>
</dbReference>
<evidence type="ECO:0000256" key="7">
    <source>
        <dbReference type="ARBA" id="ARBA00023012"/>
    </source>
</evidence>
<evidence type="ECO:0000256" key="1">
    <source>
        <dbReference type="ARBA" id="ARBA00000085"/>
    </source>
</evidence>
<dbReference type="KEGG" id="eff:skT53_20900"/>
<keyword evidence="10" id="KW-1185">Reference proteome</keyword>
<dbReference type="InterPro" id="IPR003594">
    <property type="entry name" value="HATPase_dom"/>
</dbReference>
<proteinExistence type="predicted"/>
<dbReference type="PANTHER" id="PTHR43065:SF46">
    <property type="entry name" value="C4-DICARBOXYLATE TRANSPORT SENSOR PROTEIN DCTB"/>
    <property type="match status" value="1"/>
</dbReference>
<keyword evidence="3" id="KW-0808">Transferase</keyword>
<dbReference type="Pfam" id="PF02518">
    <property type="entry name" value="HATPase_c"/>
    <property type="match status" value="1"/>
</dbReference>
<dbReference type="Proteomes" id="UP000593802">
    <property type="component" value="Chromosome"/>
</dbReference>
<dbReference type="GO" id="GO:0004673">
    <property type="term" value="F:protein histidine kinase activity"/>
    <property type="evidence" value="ECO:0007669"/>
    <property type="project" value="UniProtKB-EC"/>
</dbReference>
<evidence type="ECO:0000259" key="8">
    <source>
        <dbReference type="PROSITE" id="PS50109"/>
    </source>
</evidence>
<dbReference type="InterPro" id="IPR005467">
    <property type="entry name" value="His_kinase_dom"/>
</dbReference>
<protein>
    <recommendedName>
        <fullName evidence="2">histidine kinase</fullName>
        <ecNumber evidence="2">2.7.13.3</ecNumber>
    </recommendedName>
</protein>